<gene>
    <name evidence="1" type="ORF">PACLA_8A056625</name>
</gene>
<evidence type="ECO:0000313" key="1">
    <source>
        <dbReference type="EMBL" id="CAB4030345.1"/>
    </source>
</evidence>
<sequence length="105" mass="12242">MQFSPEFHADSRLMYYHPTSPHVLCSCSKCFQRNYPGYENLHFLQRQEHDARERYMYTAHGLPLPSSAGIPATFAHAIDARHYYPASTLAAQLPHYPYDRDSTEY</sequence>
<protein>
    <submittedName>
        <fullName evidence="1">Uncharacterized protein</fullName>
    </submittedName>
</protein>
<dbReference type="EMBL" id="CACRXK020016799">
    <property type="protein sequence ID" value="CAB4030345.1"/>
    <property type="molecule type" value="Genomic_DNA"/>
</dbReference>
<feature type="non-terminal residue" evidence="1">
    <location>
        <position position="105"/>
    </location>
</feature>
<comment type="caution">
    <text evidence="1">The sequence shown here is derived from an EMBL/GenBank/DDBJ whole genome shotgun (WGS) entry which is preliminary data.</text>
</comment>
<dbReference type="Proteomes" id="UP001152795">
    <property type="component" value="Unassembled WGS sequence"/>
</dbReference>
<reference evidence="1" key="1">
    <citation type="submission" date="2020-04" db="EMBL/GenBank/DDBJ databases">
        <authorList>
            <person name="Alioto T."/>
            <person name="Alioto T."/>
            <person name="Gomez Garrido J."/>
        </authorList>
    </citation>
    <scope>NUCLEOTIDE SEQUENCE</scope>
    <source>
        <strain evidence="1">A484AB</strain>
    </source>
</reference>
<evidence type="ECO:0000313" key="2">
    <source>
        <dbReference type="Proteomes" id="UP001152795"/>
    </source>
</evidence>
<dbReference type="AlphaFoldDB" id="A0A6S7JDG4"/>
<proteinExistence type="predicted"/>
<accession>A0A6S7JDG4</accession>
<organism evidence="1 2">
    <name type="scientific">Paramuricea clavata</name>
    <name type="common">Red gorgonian</name>
    <name type="synonym">Violescent sea-whip</name>
    <dbReference type="NCBI Taxonomy" id="317549"/>
    <lineage>
        <taxon>Eukaryota</taxon>
        <taxon>Metazoa</taxon>
        <taxon>Cnidaria</taxon>
        <taxon>Anthozoa</taxon>
        <taxon>Octocorallia</taxon>
        <taxon>Malacalcyonacea</taxon>
        <taxon>Plexauridae</taxon>
        <taxon>Paramuricea</taxon>
    </lineage>
</organism>
<keyword evidence="2" id="KW-1185">Reference proteome</keyword>
<name>A0A6S7JDG4_PARCT</name>